<dbReference type="PANTHER" id="PTHR30137">
    <property type="entry name" value="LUCIFERASE-LIKE MONOOXYGENASE"/>
    <property type="match status" value="1"/>
</dbReference>
<dbReference type="PANTHER" id="PTHR30137:SF8">
    <property type="entry name" value="BLR5498 PROTEIN"/>
    <property type="match status" value="1"/>
</dbReference>
<dbReference type="Pfam" id="PF00296">
    <property type="entry name" value="Bac_luciferase"/>
    <property type="match status" value="1"/>
</dbReference>
<evidence type="ECO:0000313" key="4">
    <source>
        <dbReference type="EMBL" id="GGG54938.1"/>
    </source>
</evidence>
<evidence type="ECO:0000259" key="3">
    <source>
        <dbReference type="Pfam" id="PF00296"/>
    </source>
</evidence>
<feature type="domain" description="Luciferase-like" evidence="3">
    <location>
        <begin position="4"/>
        <end position="307"/>
    </location>
</feature>
<dbReference type="GO" id="GO:0004497">
    <property type="term" value="F:monooxygenase activity"/>
    <property type="evidence" value="ECO:0007669"/>
    <property type="project" value="UniProtKB-KW"/>
</dbReference>
<dbReference type="Gene3D" id="3.20.20.30">
    <property type="entry name" value="Luciferase-like domain"/>
    <property type="match status" value="1"/>
</dbReference>
<protein>
    <submittedName>
        <fullName evidence="4">Luciferase</fullName>
    </submittedName>
</protein>
<sequence>MNFEIGIFSLGEVAPDPATGSRPDNRQRLRDIIEQAEAAEHAGLAVMGVGESHGSDVVATSPVVLLSAIAGRTRLLRLTTAVSVLTVADPVQLYEQISMLDNISAGRAEMIVGRGASEPVLRSLGMEGPDSDAIFERKLLQLLQVLERNPVTFDGALTPHVADLAIEPRPLQERLPVWVACSGTVRSAVRAAELGLPLALLRTHGPISDAVPLVEAYRQALGESGRDTATPVSLNVPGFVARTAQQAREATYPYFAGGTRSHGRIRSEDPPWTREEYEQECEPGGSLVVGDVDEVVGKIVEQQRALGHQRLLLRMDAGGIPHHLTMEAIALLGTEVVPRVRAALAPEIP</sequence>
<evidence type="ECO:0000256" key="2">
    <source>
        <dbReference type="ARBA" id="ARBA00023033"/>
    </source>
</evidence>
<keyword evidence="5" id="KW-1185">Reference proteome</keyword>
<comment type="caution">
    <text evidence="4">The sequence shown here is derived from an EMBL/GenBank/DDBJ whole genome shotgun (WGS) entry which is preliminary data.</text>
</comment>
<dbReference type="InterPro" id="IPR036661">
    <property type="entry name" value="Luciferase-like_sf"/>
</dbReference>
<accession>A0A917GRH1</accession>
<reference evidence="4" key="1">
    <citation type="journal article" date="2014" name="Int. J. Syst. Evol. Microbiol.">
        <title>Complete genome sequence of Corynebacterium casei LMG S-19264T (=DSM 44701T), isolated from a smear-ripened cheese.</title>
        <authorList>
            <consortium name="US DOE Joint Genome Institute (JGI-PGF)"/>
            <person name="Walter F."/>
            <person name="Albersmeier A."/>
            <person name="Kalinowski J."/>
            <person name="Ruckert C."/>
        </authorList>
    </citation>
    <scope>NUCLEOTIDE SEQUENCE</scope>
    <source>
        <strain evidence="4">CGMCC 1.12187</strain>
    </source>
</reference>
<dbReference type="Proteomes" id="UP000638848">
    <property type="component" value="Unassembled WGS sequence"/>
</dbReference>
<organism evidence="4 5">
    <name type="scientific">Kocuria dechangensis</name>
    <dbReference type="NCBI Taxonomy" id="1176249"/>
    <lineage>
        <taxon>Bacteria</taxon>
        <taxon>Bacillati</taxon>
        <taxon>Actinomycetota</taxon>
        <taxon>Actinomycetes</taxon>
        <taxon>Micrococcales</taxon>
        <taxon>Micrococcaceae</taxon>
        <taxon>Kocuria</taxon>
    </lineage>
</organism>
<dbReference type="SUPFAM" id="SSF51679">
    <property type="entry name" value="Bacterial luciferase-like"/>
    <property type="match status" value="1"/>
</dbReference>
<dbReference type="AlphaFoldDB" id="A0A917GRH1"/>
<evidence type="ECO:0000313" key="5">
    <source>
        <dbReference type="Proteomes" id="UP000638848"/>
    </source>
</evidence>
<dbReference type="EMBL" id="BMEQ01000007">
    <property type="protein sequence ID" value="GGG54938.1"/>
    <property type="molecule type" value="Genomic_DNA"/>
</dbReference>
<proteinExistence type="predicted"/>
<dbReference type="GO" id="GO:0016705">
    <property type="term" value="F:oxidoreductase activity, acting on paired donors, with incorporation or reduction of molecular oxygen"/>
    <property type="evidence" value="ECO:0007669"/>
    <property type="project" value="InterPro"/>
</dbReference>
<dbReference type="RefSeq" id="WP_188536259.1">
    <property type="nucleotide sequence ID" value="NZ_BMEQ01000007.1"/>
</dbReference>
<dbReference type="CDD" id="cd00347">
    <property type="entry name" value="Flavin_utilizing_monoxygenases"/>
    <property type="match status" value="1"/>
</dbReference>
<dbReference type="InterPro" id="IPR050766">
    <property type="entry name" value="Bact_Lucif_Oxidored"/>
</dbReference>
<name>A0A917GRH1_9MICC</name>
<gene>
    <name evidence="4" type="ORF">GCM10011374_17310</name>
</gene>
<keyword evidence="1" id="KW-0560">Oxidoreductase</keyword>
<reference evidence="4" key="2">
    <citation type="submission" date="2020-09" db="EMBL/GenBank/DDBJ databases">
        <authorList>
            <person name="Sun Q."/>
            <person name="Zhou Y."/>
        </authorList>
    </citation>
    <scope>NUCLEOTIDE SEQUENCE</scope>
    <source>
        <strain evidence="4">CGMCC 1.12187</strain>
    </source>
</reference>
<dbReference type="GO" id="GO:0005829">
    <property type="term" value="C:cytosol"/>
    <property type="evidence" value="ECO:0007669"/>
    <property type="project" value="TreeGrafter"/>
</dbReference>
<dbReference type="InterPro" id="IPR011251">
    <property type="entry name" value="Luciferase-like_dom"/>
</dbReference>
<evidence type="ECO:0000256" key="1">
    <source>
        <dbReference type="ARBA" id="ARBA00023002"/>
    </source>
</evidence>
<keyword evidence="2" id="KW-0503">Monooxygenase</keyword>